<keyword evidence="5" id="KW-1185">Reference proteome</keyword>
<dbReference type="SUPFAM" id="SSF53474">
    <property type="entry name" value="alpha/beta-Hydrolases"/>
    <property type="match status" value="1"/>
</dbReference>
<protein>
    <submittedName>
        <fullName evidence="4">Alpha/beta hydrolase</fullName>
    </submittedName>
</protein>
<evidence type="ECO:0000313" key="4">
    <source>
        <dbReference type="EMBL" id="MCS0630192.1"/>
    </source>
</evidence>
<keyword evidence="2" id="KW-0732">Signal</keyword>
<evidence type="ECO:0000313" key="5">
    <source>
        <dbReference type="Proteomes" id="UP001165263"/>
    </source>
</evidence>
<dbReference type="PANTHER" id="PTHR48081:SF6">
    <property type="entry name" value="PEPTIDASE S9 PROLYL OLIGOPEPTIDASE CATALYTIC DOMAIN-CONTAINING PROTEIN"/>
    <property type="match status" value="1"/>
</dbReference>
<dbReference type="Proteomes" id="UP001165263">
    <property type="component" value="Unassembled WGS sequence"/>
</dbReference>
<sequence>MHFPPLLRSAWAAAILLSGPGAHADDAARKSGFEEFARLAQANPPRPAAAPAIKPIPLSAEGTRATDTWETMFGQTTLRNVTQPALYPVLPAAGKANGTAVVIAPGGAFLSLSFDSEGLLVARYLAERGITCFVLAYRLEPTPADPHAFLQKVGARFGGAAARPRTRTDLNESPAVLQAQEDGLAAMRYVRAHAAGLRIDPRRIGFIGFSAGGITAMNVATAYDPASRPDFIGVIYGAAPERPVPRDAPPAFVALAADDALMGRAGVPIFEDWRAAGKPVELHVYAAGDHGFGMRKTGTSADNWIGHFVQWMRASELVPQ</sequence>
<dbReference type="InterPro" id="IPR050300">
    <property type="entry name" value="GDXG_lipolytic_enzyme"/>
</dbReference>
<reference evidence="4" key="1">
    <citation type="submission" date="2022-08" db="EMBL/GenBank/DDBJ databases">
        <title>Reclassification of Massilia species as members of the genera Telluria, Duganella, Pseudoduganella, Mokoshia gen. nov. and Zemynaea gen. nov. using orthogonal and non-orthogonal genome-based approaches.</title>
        <authorList>
            <person name="Bowman J.P."/>
        </authorList>
    </citation>
    <scope>NUCLEOTIDE SEQUENCE</scope>
    <source>
        <strain evidence="4">LMG 11547</strain>
    </source>
</reference>
<dbReference type="Pfam" id="PF20434">
    <property type="entry name" value="BD-FAE"/>
    <property type="match status" value="1"/>
</dbReference>
<dbReference type="InterPro" id="IPR049492">
    <property type="entry name" value="BD-FAE-like_dom"/>
</dbReference>
<dbReference type="InterPro" id="IPR029058">
    <property type="entry name" value="AB_hydrolase_fold"/>
</dbReference>
<feature type="signal peptide" evidence="2">
    <location>
        <begin position="1"/>
        <end position="24"/>
    </location>
</feature>
<dbReference type="EMBL" id="JANUHC010000004">
    <property type="protein sequence ID" value="MCS0630192.1"/>
    <property type="molecule type" value="Genomic_DNA"/>
</dbReference>
<keyword evidence="1 4" id="KW-0378">Hydrolase</keyword>
<gene>
    <name evidence="4" type="ORF">NX786_12685</name>
</gene>
<evidence type="ECO:0000259" key="3">
    <source>
        <dbReference type="Pfam" id="PF20434"/>
    </source>
</evidence>
<feature type="chain" id="PRO_5047411246" evidence="2">
    <location>
        <begin position="25"/>
        <end position="320"/>
    </location>
</feature>
<proteinExistence type="predicted"/>
<dbReference type="GO" id="GO:0016787">
    <property type="term" value="F:hydrolase activity"/>
    <property type="evidence" value="ECO:0007669"/>
    <property type="project" value="UniProtKB-KW"/>
</dbReference>
<feature type="domain" description="BD-FAE-like" evidence="3">
    <location>
        <begin position="181"/>
        <end position="222"/>
    </location>
</feature>
<accession>A0ABT2BYG8</accession>
<organism evidence="4 5">
    <name type="scientific">Telluria mixta</name>
    <dbReference type="NCBI Taxonomy" id="34071"/>
    <lineage>
        <taxon>Bacteria</taxon>
        <taxon>Pseudomonadati</taxon>
        <taxon>Pseudomonadota</taxon>
        <taxon>Betaproteobacteria</taxon>
        <taxon>Burkholderiales</taxon>
        <taxon>Oxalobacteraceae</taxon>
        <taxon>Telluria group</taxon>
        <taxon>Telluria</taxon>
    </lineage>
</organism>
<comment type="caution">
    <text evidence="4">The sequence shown here is derived from an EMBL/GenBank/DDBJ whole genome shotgun (WGS) entry which is preliminary data.</text>
</comment>
<dbReference type="Gene3D" id="3.40.50.1820">
    <property type="entry name" value="alpha/beta hydrolase"/>
    <property type="match status" value="1"/>
</dbReference>
<name>A0ABT2BYG8_9BURK</name>
<dbReference type="PANTHER" id="PTHR48081">
    <property type="entry name" value="AB HYDROLASE SUPERFAMILY PROTEIN C4A8.06C"/>
    <property type="match status" value="1"/>
</dbReference>
<dbReference type="RefSeq" id="WP_259449310.1">
    <property type="nucleotide sequence ID" value="NZ_CP119520.1"/>
</dbReference>
<evidence type="ECO:0000256" key="2">
    <source>
        <dbReference type="SAM" id="SignalP"/>
    </source>
</evidence>
<evidence type="ECO:0000256" key="1">
    <source>
        <dbReference type="ARBA" id="ARBA00022801"/>
    </source>
</evidence>